<name>A0A6J5R165_9CAUD</name>
<protein>
    <submittedName>
        <fullName evidence="1">Uncharacterized protein</fullName>
    </submittedName>
</protein>
<gene>
    <name evidence="1" type="ORF">UFOVP1175_19</name>
</gene>
<organism evidence="1">
    <name type="scientific">uncultured Caudovirales phage</name>
    <dbReference type="NCBI Taxonomy" id="2100421"/>
    <lineage>
        <taxon>Viruses</taxon>
        <taxon>Duplodnaviria</taxon>
        <taxon>Heunggongvirae</taxon>
        <taxon>Uroviricota</taxon>
        <taxon>Caudoviricetes</taxon>
        <taxon>Peduoviridae</taxon>
        <taxon>Maltschvirus</taxon>
        <taxon>Maltschvirus maltsch</taxon>
    </lineage>
</organism>
<dbReference type="EMBL" id="LR797129">
    <property type="protein sequence ID" value="CAB4188386.1"/>
    <property type="molecule type" value="Genomic_DNA"/>
</dbReference>
<evidence type="ECO:0000313" key="1">
    <source>
        <dbReference type="EMBL" id="CAB4188386.1"/>
    </source>
</evidence>
<accession>A0A6J5R165</accession>
<reference evidence="1" key="1">
    <citation type="submission" date="2020-05" db="EMBL/GenBank/DDBJ databases">
        <authorList>
            <person name="Chiriac C."/>
            <person name="Salcher M."/>
            <person name="Ghai R."/>
            <person name="Kavagutti S V."/>
        </authorList>
    </citation>
    <scope>NUCLEOTIDE SEQUENCE</scope>
</reference>
<proteinExistence type="predicted"/>
<sequence>MSKQTAVDVYHRHIRHLIAMGLKLSEPDKTFLNSAYRDCKAMERGQIEDAYRINPNNEIWSNSGIDYYNETYKGGEQ</sequence>